<dbReference type="PANTHER" id="PTHR43346:SF1">
    <property type="entry name" value="QUERCETIN 2,3-DIOXYGENASE-RELATED"/>
    <property type="match status" value="1"/>
</dbReference>
<keyword evidence="3" id="KW-1185">Reference proteome</keyword>
<dbReference type="Proteomes" id="UP000031967">
    <property type="component" value="Unassembled WGS sequence"/>
</dbReference>
<dbReference type="InterPro" id="IPR014710">
    <property type="entry name" value="RmlC-like_jellyroll"/>
</dbReference>
<dbReference type="InterPro" id="IPR052538">
    <property type="entry name" value="Flavonoid_dioxygenase-like"/>
</dbReference>
<protein>
    <submittedName>
        <fullName evidence="2">Cupin</fullName>
    </submittedName>
</protein>
<dbReference type="SUPFAM" id="SSF51182">
    <property type="entry name" value="RmlC-like cupins"/>
    <property type="match status" value="1"/>
</dbReference>
<dbReference type="InterPro" id="IPR013096">
    <property type="entry name" value="Cupin_2"/>
</dbReference>
<evidence type="ECO:0000313" key="2">
    <source>
        <dbReference type="EMBL" id="KIL39056.1"/>
    </source>
</evidence>
<dbReference type="Gene3D" id="2.60.120.10">
    <property type="entry name" value="Jelly Rolls"/>
    <property type="match status" value="1"/>
</dbReference>
<organism evidence="2 3">
    <name type="scientific">Gordoniibacillus kamchatkensis</name>
    <dbReference type="NCBI Taxonomy" id="1590651"/>
    <lineage>
        <taxon>Bacteria</taxon>
        <taxon>Bacillati</taxon>
        <taxon>Bacillota</taxon>
        <taxon>Bacilli</taxon>
        <taxon>Bacillales</taxon>
        <taxon>Paenibacillaceae</taxon>
        <taxon>Gordoniibacillus</taxon>
    </lineage>
</organism>
<dbReference type="Pfam" id="PF07883">
    <property type="entry name" value="Cupin_2"/>
    <property type="match status" value="1"/>
</dbReference>
<dbReference type="EMBL" id="JXAK01000044">
    <property type="protein sequence ID" value="KIL39056.1"/>
    <property type="molecule type" value="Genomic_DNA"/>
</dbReference>
<feature type="domain" description="Cupin type-2" evidence="1">
    <location>
        <begin position="70"/>
        <end position="140"/>
    </location>
</feature>
<accession>A0ABR5ADC0</accession>
<dbReference type="CDD" id="cd02225">
    <property type="entry name" value="cupin_PA3510-like"/>
    <property type="match status" value="1"/>
</dbReference>
<reference evidence="2 3" key="1">
    <citation type="submission" date="2014-12" db="EMBL/GenBank/DDBJ databases">
        <title>Draft genome sequence of Paenibacillus kamchatkensis strain B-2647.</title>
        <authorList>
            <person name="Karlyshev A.V."/>
            <person name="Kudryashova E.B."/>
        </authorList>
    </citation>
    <scope>NUCLEOTIDE SEQUENCE [LARGE SCALE GENOMIC DNA]</scope>
    <source>
        <strain evidence="2 3">VKM B-2647</strain>
    </source>
</reference>
<dbReference type="PANTHER" id="PTHR43346">
    <property type="entry name" value="LIGAND BINDING DOMAIN PROTEIN, PUTATIVE (AFU_ORTHOLOGUE AFUA_6G14370)-RELATED"/>
    <property type="match status" value="1"/>
</dbReference>
<evidence type="ECO:0000313" key="3">
    <source>
        <dbReference type="Proteomes" id="UP000031967"/>
    </source>
</evidence>
<dbReference type="RefSeq" id="WP_041049822.1">
    <property type="nucleotide sequence ID" value="NZ_JXAK01000044.1"/>
</dbReference>
<proteinExistence type="predicted"/>
<evidence type="ECO:0000259" key="1">
    <source>
        <dbReference type="Pfam" id="PF07883"/>
    </source>
</evidence>
<dbReference type="InterPro" id="IPR011051">
    <property type="entry name" value="RmlC_Cupin_sf"/>
</dbReference>
<comment type="caution">
    <text evidence="2">The sequence shown here is derived from an EMBL/GenBank/DDBJ whole genome shotgun (WGS) entry which is preliminary data.</text>
</comment>
<gene>
    <name evidence="2" type="ORF">SD70_22245</name>
</gene>
<sequence length="176" mass="19741">MSVQKMTAEEFEKTYVARLSNRKLDWNVLKFQEEIDPRYKRAQMRYIGRGATANNDANVIQADHFTLSTMVLPQGCIGPLHLHDDVEEVFFVIKGKINAMVELNGETVEIPLGERDCISCPPGVQRGVKNVGDEEALMLVMLGASKPNLPTYPPGSALEELRIKRAKEREAIIKNS</sequence>
<name>A0ABR5ADC0_9BACL</name>